<name>K0KMU3_WICCF</name>
<dbReference type="InterPro" id="IPR038882">
    <property type="entry name" value="Rcf3"/>
</dbReference>
<evidence type="ECO:0000313" key="2">
    <source>
        <dbReference type="Proteomes" id="UP000009328"/>
    </source>
</evidence>
<sequence length="92" mass="10367">MVKGALIGGSTSLILMLISPTFRHVRIPVKVFYNAAWISCGAVWCAEKQVLSFEARVAHEESIRRARILDEAADRGIYLEDDKRSLDDGLYR</sequence>
<keyword evidence="2" id="KW-1185">Reference proteome</keyword>
<organism evidence="1 2">
    <name type="scientific">Wickerhamomyces ciferrii (strain ATCC 14091 / BCRC 22168 / CBS 111 / JCM 3599 / NBRC 0793 / NRRL Y-1031 F-60-10)</name>
    <name type="common">Yeast</name>
    <name type="synonym">Pichia ciferrii</name>
    <dbReference type="NCBI Taxonomy" id="1206466"/>
    <lineage>
        <taxon>Eukaryota</taxon>
        <taxon>Fungi</taxon>
        <taxon>Dikarya</taxon>
        <taxon>Ascomycota</taxon>
        <taxon>Saccharomycotina</taxon>
        <taxon>Saccharomycetes</taxon>
        <taxon>Phaffomycetales</taxon>
        <taxon>Wickerhamomycetaceae</taxon>
        <taxon>Wickerhamomyces</taxon>
    </lineage>
</organism>
<dbReference type="EMBL" id="CAIF01000083">
    <property type="protein sequence ID" value="CCH43537.1"/>
    <property type="molecule type" value="Genomic_DNA"/>
</dbReference>
<dbReference type="PANTHER" id="PTHR39153">
    <property type="entry name" value="AGR244WP"/>
    <property type="match status" value="1"/>
</dbReference>
<evidence type="ECO:0000313" key="1">
    <source>
        <dbReference type="EMBL" id="CCH43537.1"/>
    </source>
</evidence>
<protein>
    <submittedName>
        <fullName evidence="1">Uncharacterized protein</fullName>
    </submittedName>
</protein>
<gene>
    <name evidence="1" type="ORF">BN7_3089</name>
</gene>
<dbReference type="eggNOG" id="ENOG502S16Z">
    <property type="taxonomic scope" value="Eukaryota"/>
</dbReference>
<dbReference type="InParanoid" id="K0KMU3"/>
<comment type="caution">
    <text evidence="1">The sequence shown here is derived from an EMBL/GenBank/DDBJ whole genome shotgun (WGS) entry which is preliminary data.</text>
</comment>
<dbReference type="Proteomes" id="UP000009328">
    <property type="component" value="Unassembled WGS sequence"/>
</dbReference>
<dbReference type="AlphaFoldDB" id="K0KMU3"/>
<dbReference type="HOGENOM" id="CLU_2414986_0_0_1"/>
<dbReference type="PANTHER" id="PTHR39153:SF1">
    <property type="entry name" value="AGR244WP"/>
    <property type="match status" value="1"/>
</dbReference>
<proteinExistence type="predicted"/>
<dbReference type="FunCoup" id="K0KMU3">
    <property type="interactions" value="10"/>
</dbReference>
<reference evidence="1 2" key="1">
    <citation type="journal article" date="2012" name="Eukaryot. Cell">
        <title>Draft genome sequence of Wickerhamomyces ciferrii NRRL Y-1031 F-60-10.</title>
        <authorList>
            <person name="Schneider J."/>
            <person name="Andrea H."/>
            <person name="Blom J."/>
            <person name="Jaenicke S."/>
            <person name="Ruckert C."/>
            <person name="Schorsch C."/>
            <person name="Szczepanowski R."/>
            <person name="Farwick M."/>
            <person name="Goesmann A."/>
            <person name="Puhler A."/>
            <person name="Schaffer S."/>
            <person name="Tauch A."/>
            <person name="Kohler T."/>
            <person name="Brinkrolf K."/>
        </authorList>
    </citation>
    <scope>NUCLEOTIDE SEQUENCE [LARGE SCALE GENOMIC DNA]</scope>
    <source>
        <strain evidence="2">ATCC 14091 / BCRC 22168 / CBS 111 / JCM 3599 / NBRC 0793 / NRRL Y-1031 F-60-10</strain>
    </source>
</reference>
<accession>K0KMU3</accession>